<name>A0A7G3B5C9_LUTLO</name>
<dbReference type="AlphaFoldDB" id="A0A7G3B5C9"/>
<evidence type="ECO:0000313" key="1">
    <source>
        <dbReference type="EMBL" id="MBC1179774.1"/>
    </source>
</evidence>
<organism evidence="1">
    <name type="scientific">Lutzomyia longipalpis</name>
    <name type="common">Sand fly</name>
    <dbReference type="NCBI Taxonomy" id="7200"/>
    <lineage>
        <taxon>Eukaryota</taxon>
        <taxon>Metazoa</taxon>
        <taxon>Ecdysozoa</taxon>
        <taxon>Arthropoda</taxon>
        <taxon>Hexapoda</taxon>
        <taxon>Insecta</taxon>
        <taxon>Pterygota</taxon>
        <taxon>Neoptera</taxon>
        <taxon>Endopterygota</taxon>
        <taxon>Diptera</taxon>
        <taxon>Nematocera</taxon>
        <taxon>Psychodoidea</taxon>
        <taxon>Psychodidae</taxon>
        <taxon>Lutzomyia</taxon>
        <taxon>Lutzomyia</taxon>
    </lineage>
</organism>
<sequence length="80" mass="9095">MEVCLFVFIAAARISLDFCIGSRTSILSIELALTHRGRGGGKIFLQSLPVVRGLINHWRPICNDKKMRKIINFVLHFVQK</sequence>
<reference evidence="1" key="1">
    <citation type="journal article" date="2020" name="BMC">
        <title>Leishmania infection induces a limited differential gene expression in the sand fly midgut.</title>
        <authorList>
            <person name="Coutinho-Abreu I.V."/>
            <person name="Serafim T.D."/>
            <person name="Meneses C."/>
            <person name="Kamhawi S."/>
            <person name="Oliveira F."/>
            <person name="Valenzuela J.G."/>
        </authorList>
    </citation>
    <scope>NUCLEOTIDE SEQUENCE</scope>
    <source>
        <strain evidence="1">Jacobina</strain>
        <tissue evidence="1">Midgut</tissue>
    </source>
</reference>
<protein>
    <submittedName>
        <fullName evidence="1">Uncharacterized protein</fullName>
    </submittedName>
</protein>
<dbReference type="EMBL" id="GITU01011071">
    <property type="protein sequence ID" value="MBC1179774.1"/>
    <property type="molecule type" value="Transcribed_RNA"/>
</dbReference>
<proteinExistence type="predicted"/>
<accession>A0A7G3B5C9</accession>